<reference evidence="6" key="1">
    <citation type="submission" date="2021-06" db="EMBL/GenBank/DDBJ databases">
        <title>Comparative genomics, transcriptomics and evolutionary studies reveal genomic signatures of adaptation to plant cell wall in hemibiotrophic fungi.</title>
        <authorList>
            <consortium name="DOE Joint Genome Institute"/>
            <person name="Baroncelli R."/>
            <person name="Diaz J.F."/>
            <person name="Benocci T."/>
            <person name="Peng M."/>
            <person name="Battaglia E."/>
            <person name="Haridas S."/>
            <person name="Andreopoulos W."/>
            <person name="Labutti K."/>
            <person name="Pangilinan J."/>
            <person name="Floch G.L."/>
            <person name="Makela M.R."/>
            <person name="Henrissat B."/>
            <person name="Grigoriev I.V."/>
            <person name="Crouch J.A."/>
            <person name="De Vries R.P."/>
            <person name="Sukno S.A."/>
            <person name="Thon M.R."/>
        </authorList>
    </citation>
    <scope>NUCLEOTIDE SEQUENCE</scope>
    <source>
        <strain evidence="6">CBS 193.32</strain>
    </source>
</reference>
<keyword evidence="7" id="KW-1185">Reference proteome</keyword>
<feature type="binding site" evidence="3">
    <location>
        <position position="248"/>
    </location>
    <ligand>
        <name>FAD</name>
        <dbReference type="ChEBI" id="CHEBI:57692"/>
    </ligand>
</feature>
<dbReference type="Proteomes" id="UP001224890">
    <property type="component" value="Unassembled WGS sequence"/>
</dbReference>
<feature type="binding site" evidence="3">
    <location>
        <begin position="559"/>
        <end position="560"/>
    </location>
    <ligand>
        <name>FAD</name>
        <dbReference type="ChEBI" id="CHEBI:57692"/>
    </ligand>
</feature>
<dbReference type="EMBL" id="JAHMHR010000028">
    <property type="protein sequence ID" value="KAK1674021.1"/>
    <property type="molecule type" value="Genomic_DNA"/>
</dbReference>
<dbReference type="InterPro" id="IPR012132">
    <property type="entry name" value="GMC_OxRdtase"/>
</dbReference>
<comment type="similarity">
    <text evidence="1">Belongs to the GMC oxidoreductase family.</text>
</comment>
<evidence type="ECO:0000256" key="4">
    <source>
        <dbReference type="SAM" id="MobiDB-lite"/>
    </source>
</evidence>
<feature type="domain" description="Glucose-methanol-choline oxidoreductase N-terminal" evidence="5">
    <location>
        <begin position="280"/>
        <end position="294"/>
    </location>
</feature>
<comment type="caution">
    <text evidence="6">The sequence shown here is derived from an EMBL/GenBank/DDBJ whole genome shotgun (WGS) entry which is preliminary data.</text>
</comment>
<dbReference type="GO" id="GO:0050660">
    <property type="term" value="F:flavin adenine dinucleotide binding"/>
    <property type="evidence" value="ECO:0007669"/>
    <property type="project" value="InterPro"/>
</dbReference>
<organism evidence="6 7">
    <name type="scientific">Colletotrichum godetiae</name>
    <dbReference type="NCBI Taxonomy" id="1209918"/>
    <lineage>
        <taxon>Eukaryota</taxon>
        <taxon>Fungi</taxon>
        <taxon>Dikarya</taxon>
        <taxon>Ascomycota</taxon>
        <taxon>Pezizomycotina</taxon>
        <taxon>Sordariomycetes</taxon>
        <taxon>Hypocreomycetidae</taxon>
        <taxon>Glomerellales</taxon>
        <taxon>Glomerellaceae</taxon>
        <taxon>Colletotrichum</taxon>
        <taxon>Colletotrichum acutatum species complex</taxon>
    </lineage>
</organism>
<dbReference type="SUPFAM" id="SSF51905">
    <property type="entry name" value="FAD/NAD(P)-binding domain"/>
    <property type="match status" value="1"/>
</dbReference>
<dbReference type="Gene3D" id="3.50.50.60">
    <property type="entry name" value="FAD/NAD(P)-binding domain"/>
    <property type="match status" value="1"/>
</dbReference>
<evidence type="ECO:0000259" key="5">
    <source>
        <dbReference type="PROSITE" id="PS00624"/>
    </source>
</evidence>
<proteinExistence type="inferred from homology"/>
<dbReference type="Pfam" id="PF05199">
    <property type="entry name" value="GMC_oxred_C"/>
    <property type="match status" value="1"/>
</dbReference>
<dbReference type="PANTHER" id="PTHR11552">
    <property type="entry name" value="GLUCOSE-METHANOL-CHOLINE GMC OXIDOREDUCTASE"/>
    <property type="match status" value="1"/>
</dbReference>
<evidence type="ECO:0000256" key="1">
    <source>
        <dbReference type="ARBA" id="ARBA00010790"/>
    </source>
</evidence>
<protein>
    <submittedName>
        <fullName evidence="6">GMC oxidoreductase</fullName>
    </submittedName>
</protein>
<dbReference type="GO" id="GO:0016614">
    <property type="term" value="F:oxidoreductase activity, acting on CH-OH group of donors"/>
    <property type="evidence" value="ECO:0007669"/>
    <property type="project" value="InterPro"/>
</dbReference>
<dbReference type="AlphaFoldDB" id="A0AAJ0AHK7"/>
<evidence type="ECO:0000313" key="7">
    <source>
        <dbReference type="Proteomes" id="UP001224890"/>
    </source>
</evidence>
<feature type="region of interest" description="Disordered" evidence="4">
    <location>
        <begin position="82"/>
        <end position="105"/>
    </location>
</feature>
<dbReference type="PROSITE" id="PS00624">
    <property type="entry name" value="GMC_OXRED_2"/>
    <property type="match status" value="1"/>
</dbReference>
<dbReference type="InterPro" id="IPR036188">
    <property type="entry name" value="FAD/NAD-bd_sf"/>
</dbReference>
<dbReference type="PIRSF" id="PIRSF000137">
    <property type="entry name" value="Alcohol_oxidase"/>
    <property type="match status" value="1"/>
</dbReference>
<dbReference type="InterPro" id="IPR007867">
    <property type="entry name" value="GMC_OxRtase_C"/>
</dbReference>
<dbReference type="Gene3D" id="3.30.560.10">
    <property type="entry name" value="Glucose Oxidase, domain 3"/>
    <property type="match status" value="1"/>
</dbReference>
<evidence type="ECO:0000313" key="6">
    <source>
        <dbReference type="EMBL" id="KAK1674021.1"/>
    </source>
</evidence>
<dbReference type="PANTHER" id="PTHR11552:SF134">
    <property type="entry name" value="GLUCOSE-METHANOL-CHOLINE OXIDOREDUCTASE N-TERMINAL DOMAIN-CONTAINING PROTEIN"/>
    <property type="match status" value="1"/>
</dbReference>
<dbReference type="RefSeq" id="XP_060428024.1">
    <property type="nucleotide sequence ID" value="XM_060575255.1"/>
</dbReference>
<comment type="cofactor">
    <cofactor evidence="3">
        <name>FAD</name>
        <dbReference type="ChEBI" id="CHEBI:57692"/>
    </cofactor>
</comment>
<keyword evidence="3" id="KW-0285">Flavoprotein</keyword>
<feature type="binding site" evidence="3">
    <location>
        <begin position="513"/>
        <end position="514"/>
    </location>
    <ligand>
        <name>FAD</name>
        <dbReference type="ChEBI" id="CHEBI:57692"/>
    </ligand>
</feature>
<sequence length="588" mass="63905">MQPNFVSHFPHHRQASNMTQEFDFIVVGGGTAGCLLASRLANTVLKPSVALLEGGGDISKPEYRRTAERFSTIAQPGLDYGYASTPQENARNREVPQARGKGLGGSSATNFQVWSLGARAEFDAWAAVAGDDAWGFDSVIERVKKLENLHLDDLSKEWAEYVKPDPKYHGFSGPIDVSIGHVERETKAFIDAGVDLGHQRNLDPNDGDPIGFSLNSTTSLNGVRVTGASAFLEKNVPANLTILTESRVVKIIFEKDRAVGVLKEDGSQVRAKNEVILSAGALDSPRLLLLSGIGPRADLDALGIPVVKSLDGVGKSFTDHPMIVTCFQMKSGFTDRMGLSDPSKYQEAVEQLAESGNGPLLGHFSSVPHAFLKNDRAYESPEFKKLPADVKDYLLENGVPSYELVIGPLIPPDHIFEKSSDGFFSVFVANMNSVSRGTIKLASANPNDAPLIDPKYLSNPFDLVNLREALREGLNLLKTSTMKDHFVRPIFAPKSDSDKDIDDFIQENVAGLWHPSCSVKMGRSEQDGSCVNGDLRVHGLNGLRVADLSVTSILPSGHPQIVAYVIGQLAAEKIARDYGLDTKRREKI</sequence>
<dbReference type="GeneID" id="85459781"/>
<dbReference type="Pfam" id="PF00732">
    <property type="entry name" value="GMC_oxred_N"/>
    <property type="match status" value="1"/>
</dbReference>
<accession>A0AAJ0AHK7</accession>
<evidence type="ECO:0000256" key="2">
    <source>
        <dbReference type="PIRSR" id="PIRSR000137-1"/>
    </source>
</evidence>
<dbReference type="InterPro" id="IPR000172">
    <property type="entry name" value="GMC_OxRdtase_N"/>
</dbReference>
<keyword evidence="3" id="KW-0274">FAD</keyword>
<feature type="binding site" evidence="3">
    <location>
        <begin position="110"/>
        <end position="113"/>
    </location>
    <ligand>
        <name>FAD</name>
        <dbReference type="ChEBI" id="CHEBI:57692"/>
    </ligand>
</feature>
<gene>
    <name evidence="6" type="ORF">BDP55DRAFT_668841</name>
</gene>
<evidence type="ECO:0000256" key="3">
    <source>
        <dbReference type="PIRSR" id="PIRSR000137-2"/>
    </source>
</evidence>
<name>A0AAJ0AHK7_9PEZI</name>
<feature type="active site" description="Proton acceptor" evidence="2">
    <location>
        <position position="558"/>
    </location>
</feature>
<feature type="active site" description="Proton donor" evidence="2">
    <location>
        <position position="514"/>
    </location>
</feature>
<dbReference type="SUPFAM" id="SSF54373">
    <property type="entry name" value="FAD-linked reductases, C-terminal domain"/>
    <property type="match status" value="1"/>
</dbReference>